<dbReference type="Gene3D" id="3.30.40.10">
    <property type="entry name" value="Zinc/RING finger domain, C3HC4 (zinc finger)"/>
    <property type="match status" value="1"/>
</dbReference>
<evidence type="ECO:0000313" key="2">
    <source>
        <dbReference type="EMBL" id="ARF10492.1"/>
    </source>
</evidence>
<gene>
    <name evidence="2" type="ORF">Hokovirus_2_19</name>
</gene>
<name>A0A1V0SFJ9_9VIRU</name>
<protein>
    <submittedName>
        <fullName evidence="2">U-box domain protein</fullName>
    </submittedName>
</protein>
<organism evidence="2">
    <name type="scientific">Hokovirus HKV1</name>
    <dbReference type="NCBI Taxonomy" id="1977638"/>
    <lineage>
        <taxon>Viruses</taxon>
        <taxon>Varidnaviria</taxon>
        <taxon>Bamfordvirae</taxon>
        <taxon>Nucleocytoviricota</taxon>
        <taxon>Megaviricetes</taxon>
        <taxon>Imitervirales</taxon>
        <taxon>Mimiviridae</taxon>
        <taxon>Klosneuvirinae</taxon>
        <taxon>Hokovirus</taxon>
    </lineage>
</organism>
<dbReference type="SUPFAM" id="SSF57850">
    <property type="entry name" value="RING/U-box"/>
    <property type="match status" value="1"/>
</dbReference>
<dbReference type="GO" id="GO:0004842">
    <property type="term" value="F:ubiquitin-protein transferase activity"/>
    <property type="evidence" value="ECO:0007669"/>
    <property type="project" value="InterPro"/>
</dbReference>
<dbReference type="InterPro" id="IPR052085">
    <property type="entry name" value="WD-SAM-U-box"/>
</dbReference>
<proteinExistence type="predicted"/>
<dbReference type="InterPro" id="IPR013083">
    <property type="entry name" value="Znf_RING/FYVE/PHD"/>
</dbReference>
<dbReference type="PANTHER" id="PTHR46573">
    <property type="entry name" value="WD REPEAT, SAM AND U-BOX DOMAIN-CONTAINING PROTEIN 1"/>
    <property type="match status" value="1"/>
</dbReference>
<dbReference type="EMBL" id="KY684104">
    <property type="protein sequence ID" value="ARF10492.1"/>
    <property type="molecule type" value="Genomic_DNA"/>
</dbReference>
<dbReference type="SMART" id="SM00504">
    <property type="entry name" value="Ubox"/>
    <property type="match status" value="1"/>
</dbReference>
<evidence type="ECO:0000259" key="1">
    <source>
        <dbReference type="PROSITE" id="PS51698"/>
    </source>
</evidence>
<dbReference type="PANTHER" id="PTHR46573:SF1">
    <property type="entry name" value="WD REPEAT, SAM AND U-BOX DOMAIN-CONTAINING PROTEIN 1"/>
    <property type="match status" value="1"/>
</dbReference>
<feature type="domain" description="U-box" evidence="1">
    <location>
        <begin position="3"/>
        <end position="75"/>
    </location>
</feature>
<dbReference type="PROSITE" id="PS51698">
    <property type="entry name" value="U_BOX"/>
    <property type="match status" value="1"/>
</dbReference>
<dbReference type="CDD" id="cd16655">
    <property type="entry name" value="RING-Ubox_WDSUB1-like"/>
    <property type="match status" value="1"/>
</dbReference>
<sequence length="571" mass="67760">MDIILEELKCPITRSLFLNPVLANDNIIYEKEAIENWLKINTTSPITRKSITNKLTEVKNIKNIITNLIKQNPSLVNEQYYSIKNHEIYKNEFISSIQENINNVIKYNNFNINSIIEDCLEYLKDIEHVTYIFTNLSKNVKINENNLKKLAEFTNTFSNKNIIFDTKLLLQNDHIVNINEINKFIIEKDFNKLFNYKNYILNELNDKNILNSLANASDKHILYILDNAININSDFIKNLMELCSINNINLCIIILTNYTSKKNIEFILNNYKLFTLQDFEKIINKNIDLLKKDYYDTIYDNILDYEHNYANLLFDKLGYSTPINLRKLVNTIRIDFITYLLTSNKILLYFINDKEAYYTSMDKIQTQILQTKIDETNINNIINYATNNDIKLSDNLTLQNCIIIKIFVSGYYPNIPISWSIIYLNYCHNDKLIRNAMKNHEHEYFKLFADNSDEFMNILILSKFTQIKKYDIFKNILGITKDNFEKLLIIFNKYPTSKLVEIYIQDIELSNIEFFDKIKLIIKLVDNNLIPFDELYLLDPFLKYATKDQMLKIARFYKDKWPLLINNIIDY</sequence>
<dbReference type="GO" id="GO:0016567">
    <property type="term" value="P:protein ubiquitination"/>
    <property type="evidence" value="ECO:0007669"/>
    <property type="project" value="InterPro"/>
</dbReference>
<reference evidence="2" key="1">
    <citation type="journal article" date="2017" name="Science">
        <title>Giant viruses with an expanded complement of translation system components.</title>
        <authorList>
            <person name="Schulz F."/>
            <person name="Yutin N."/>
            <person name="Ivanova N.N."/>
            <person name="Ortega D.R."/>
            <person name="Lee T.K."/>
            <person name="Vierheilig J."/>
            <person name="Daims H."/>
            <person name="Horn M."/>
            <person name="Wagner M."/>
            <person name="Jensen G.J."/>
            <person name="Kyrpides N.C."/>
            <person name="Koonin E.V."/>
            <person name="Woyke T."/>
        </authorList>
    </citation>
    <scope>NUCLEOTIDE SEQUENCE</scope>
    <source>
        <strain evidence="2">HKV1</strain>
    </source>
</reference>
<dbReference type="Pfam" id="PF04564">
    <property type="entry name" value="U-box"/>
    <property type="match status" value="1"/>
</dbReference>
<dbReference type="InterPro" id="IPR003613">
    <property type="entry name" value="Ubox_domain"/>
</dbReference>
<accession>A0A1V0SFJ9</accession>